<keyword evidence="3" id="KW-1185">Reference proteome</keyword>
<name>A0A3N0ESB8_SINP1</name>
<feature type="signal peptide" evidence="1">
    <location>
        <begin position="1"/>
        <end position="20"/>
    </location>
</feature>
<evidence type="ECO:0000256" key="1">
    <source>
        <dbReference type="SAM" id="SignalP"/>
    </source>
</evidence>
<dbReference type="Proteomes" id="UP000267469">
    <property type="component" value="Unassembled WGS sequence"/>
</dbReference>
<comment type="caution">
    <text evidence="2">The sequence shown here is derived from an EMBL/GenBank/DDBJ whole genome shotgun (WGS) entry which is preliminary data.</text>
</comment>
<sequence>MKRYLCFLIIIASHIAGVSAQGLDPVEWRFTSEKLDDKTYEVRISAHMEYPWRIYSQHTEDGGPLPTEITFRENPEVELDGEVKEEGDLVEKYEEVFMVDARYYIGNVDFVQKVKVEKGTQETLEGSVVFMACTDEQCLTPREVKFNLRLN</sequence>
<keyword evidence="1" id="KW-0732">Signal</keyword>
<evidence type="ECO:0000313" key="3">
    <source>
        <dbReference type="Proteomes" id="UP000267469"/>
    </source>
</evidence>
<proteinExistence type="predicted"/>
<organism evidence="2 3">
    <name type="scientific">Sinomicrobium pectinilyticum</name>
    <dbReference type="NCBI Taxonomy" id="1084421"/>
    <lineage>
        <taxon>Bacteria</taxon>
        <taxon>Pseudomonadati</taxon>
        <taxon>Bacteroidota</taxon>
        <taxon>Flavobacteriia</taxon>
        <taxon>Flavobacteriales</taxon>
        <taxon>Flavobacteriaceae</taxon>
        <taxon>Sinomicrobium</taxon>
    </lineage>
</organism>
<dbReference type="AlphaFoldDB" id="A0A3N0ESB8"/>
<evidence type="ECO:0008006" key="4">
    <source>
        <dbReference type="Google" id="ProtNLM"/>
    </source>
</evidence>
<accession>A0A3N0ESB8</accession>
<evidence type="ECO:0000313" key="2">
    <source>
        <dbReference type="EMBL" id="RNL90671.1"/>
    </source>
</evidence>
<reference evidence="2 3" key="1">
    <citation type="submission" date="2018-10" db="EMBL/GenBank/DDBJ databases">
        <title>Sinomicrobium pectinilyticum sp. nov., a pectinase-producing bacterium isolated from alkaline and saline soil, and emended description of the genus Sinomicrobium.</title>
        <authorList>
            <person name="Cheng B."/>
            <person name="Li C."/>
            <person name="Lai Q."/>
            <person name="Du M."/>
            <person name="Shao Z."/>
            <person name="Xu P."/>
            <person name="Yang C."/>
        </authorList>
    </citation>
    <scope>NUCLEOTIDE SEQUENCE [LARGE SCALE GENOMIC DNA]</scope>
    <source>
        <strain evidence="2 3">5DNS001</strain>
    </source>
</reference>
<protein>
    <recommendedName>
        <fullName evidence="4">Thiol:disulfide interchange protein DsbD N-terminal domain-containing protein</fullName>
    </recommendedName>
</protein>
<feature type="chain" id="PRO_5017957363" description="Thiol:disulfide interchange protein DsbD N-terminal domain-containing protein" evidence="1">
    <location>
        <begin position="21"/>
        <end position="151"/>
    </location>
</feature>
<dbReference type="EMBL" id="RJTM01000029">
    <property type="protein sequence ID" value="RNL90671.1"/>
    <property type="molecule type" value="Genomic_DNA"/>
</dbReference>
<gene>
    <name evidence="2" type="ORF">ED312_05705</name>
</gene>